<organism evidence="13 14">
    <name type="scientific">Nelumbo nucifera</name>
    <name type="common">Sacred lotus</name>
    <dbReference type="NCBI Taxonomy" id="4432"/>
    <lineage>
        <taxon>Eukaryota</taxon>
        <taxon>Viridiplantae</taxon>
        <taxon>Streptophyta</taxon>
        <taxon>Embryophyta</taxon>
        <taxon>Tracheophyta</taxon>
        <taxon>Spermatophyta</taxon>
        <taxon>Magnoliopsida</taxon>
        <taxon>Proteales</taxon>
        <taxon>Nelumbonaceae</taxon>
        <taxon>Nelumbo</taxon>
    </lineage>
</organism>
<dbReference type="PANTHER" id="PTHR24326:SF591">
    <property type="entry name" value="HOMEOBOX-LEUCINE ZIPPER PROTEIN ATHB-51-RELATED"/>
    <property type="match status" value="1"/>
</dbReference>
<dbReference type="GO" id="GO:0005634">
    <property type="term" value="C:nucleus"/>
    <property type="evidence" value="ECO:0000318"/>
    <property type="project" value="GO_Central"/>
</dbReference>
<evidence type="ECO:0000256" key="6">
    <source>
        <dbReference type="ARBA" id="ARBA00023242"/>
    </source>
</evidence>
<feature type="region of interest" description="Disordered" evidence="12">
    <location>
        <begin position="47"/>
        <end position="87"/>
    </location>
</feature>
<evidence type="ECO:0000256" key="12">
    <source>
        <dbReference type="SAM" id="MobiDB-lite"/>
    </source>
</evidence>
<keyword evidence="2 11" id="KW-0805">Transcription regulation</keyword>
<evidence type="ECO:0000256" key="2">
    <source>
        <dbReference type="ARBA" id="ARBA00023015"/>
    </source>
</evidence>
<dbReference type="Proteomes" id="UP000189703">
    <property type="component" value="Unplaced"/>
</dbReference>
<dbReference type="InterPro" id="IPR003106">
    <property type="entry name" value="Leu_zip_homeo"/>
</dbReference>
<dbReference type="PANTHER" id="PTHR24326">
    <property type="entry name" value="HOMEOBOX-LEUCINE ZIPPER PROTEIN"/>
    <property type="match status" value="1"/>
</dbReference>
<keyword evidence="6 9" id="KW-0539">Nucleus</keyword>
<dbReference type="PROSITE" id="PS50071">
    <property type="entry name" value="HOMEOBOX_2"/>
    <property type="match status" value="1"/>
</dbReference>
<dbReference type="GO" id="GO:0043565">
    <property type="term" value="F:sequence-specific DNA binding"/>
    <property type="evidence" value="ECO:0000318"/>
    <property type="project" value="GO_Central"/>
</dbReference>
<feature type="region of interest" description="Disordered" evidence="12">
    <location>
        <begin position="172"/>
        <end position="209"/>
    </location>
</feature>
<keyword evidence="13" id="KW-1185">Reference proteome</keyword>
<proteinExistence type="inferred from homology"/>
<feature type="compositionally biased region" description="Polar residues" evidence="12">
    <location>
        <begin position="192"/>
        <end position="209"/>
    </location>
</feature>
<feature type="DNA-binding region" description="Homeobox" evidence="9">
    <location>
        <begin position="77"/>
        <end position="136"/>
    </location>
</feature>
<accession>A0A1U7YV78</accession>
<dbReference type="Pfam" id="PF00046">
    <property type="entry name" value="Homeodomain"/>
    <property type="match status" value="1"/>
</dbReference>
<evidence type="ECO:0000256" key="3">
    <source>
        <dbReference type="ARBA" id="ARBA00023125"/>
    </source>
</evidence>
<dbReference type="InterPro" id="IPR017970">
    <property type="entry name" value="Homeobox_CS"/>
</dbReference>
<feature type="compositionally biased region" description="Basic and acidic residues" evidence="12">
    <location>
        <begin position="61"/>
        <end position="72"/>
    </location>
</feature>
<keyword evidence="3 9" id="KW-0238">DNA-binding</keyword>
<dbReference type="GeneID" id="104587325"/>
<dbReference type="Pfam" id="PF02183">
    <property type="entry name" value="HALZ"/>
    <property type="match status" value="1"/>
</dbReference>
<dbReference type="GO" id="GO:0000981">
    <property type="term" value="F:DNA-binding transcription factor activity, RNA polymerase II-specific"/>
    <property type="evidence" value="ECO:0007669"/>
    <property type="project" value="UniProtKB-UniRule"/>
</dbReference>
<evidence type="ECO:0000256" key="5">
    <source>
        <dbReference type="ARBA" id="ARBA00023163"/>
    </source>
</evidence>
<evidence type="ECO:0000256" key="10">
    <source>
        <dbReference type="RuleBase" id="RU000682"/>
    </source>
</evidence>
<comment type="function">
    <text evidence="11">Transcription factor.</text>
</comment>
<evidence type="ECO:0000313" key="13">
    <source>
        <dbReference type="Proteomes" id="UP000189703"/>
    </source>
</evidence>
<dbReference type="OrthoDB" id="6159439at2759"/>
<dbReference type="InterPro" id="IPR045224">
    <property type="entry name" value="HDZip_class_I_plant"/>
</dbReference>
<evidence type="ECO:0000256" key="8">
    <source>
        <dbReference type="ARBA" id="ARBA00037260"/>
    </source>
</evidence>
<dbReference type="InterPro" id="IPR001356">
    <property type="entry name" value="HD"/>
</dbReference>
<keyword evidence="5 11" id="KW-0804">Transcription</keyword>
<protein>
    <recommendedName>
        <fullName evidence="11">Homeobox-leucine zipper protein</fullName>
    </recommendedName>
    <alternativeName>
        <fullName evidence="11">HD-ZIP protein</fullName>
    </alternativeName>
    <alternativeName>
        <fullName evidence="11">Homeodomain transcription factor</fullName>
    </alternativeName>
</protein>
<evidence type="ECO:0000256" key="7">
    <source>
        <dbReference type="ARBA" id="ARBA00025748"/>
    </source>
</evidence>
<keyword evidence="4 9" id="KW-0371">Homeobox</keyword>
<dbReference type="AlphaFoldDB" id="A0A1U7YV78"/>
<dbReference type="SMART" id="SM00389">
    <property type="entry name" value="HOX"/>
    <property type="match status" value="1"/>
</dbReference>
<dbReference type="CDD" id="cd00086">
    <property type="entry name" value="homeodomain"/>
    <property type="match status" value="1"/>
</dbReference>
<evidence type="ECO:0000256" key="9">
    <source>
        <dbReference type="PROSITE-ProRule" id="PRU00108"/>
    </source>
</evidence>
<dbReference type="InterPro" id="IPR000047">
    <property type="entry name" value="HTH_motif"/>
</dbReference>
<gene>
    <name evidence="14" type="primary">LOC104587325</name>
</gene>
<sequence length="241" mass="27822">MGDPKMDWNCNFRSSASRAVDHTFTFLFDSSYDHPFAGMEMKRCPAEEMVERSSAIPSSNKRNDNQDNHDNSNHNNQEIRKRRLTGDQIKSLERSFQEEMKLEPERKMRLARELGLQPRQVAVWFQNRRARWKAKQLERVYGALKHEFDVISREKQKLQEEVMKLRAKLEERATAKQGSTVHTEGSAEETVESASVASRSSNKLNGSTNHPQIAECSNCIFNSDDYNPALPPFWVVMPGYP</sequence>
<evidence type="ECO:0000256" key="1">
    <source>
        <dbReference type="ARBA" id="ARBA00004123"/>
    </source>
</evidence>
<dbReference type="FunFam" id="1.10.10.60:FF:000242">
    <property type="entry name" value="Homeobox-leucine zipper protein HOX13"/>
    <property type="match status" value="1"/>
</dbReference>
<dbReference type="FunCoup" id="A0A1U7YV78">
    <property type="interactions" value="69"/>
</dbReference>
<dbReference type="KEGG" id="nnu:104587325"/>
<dbReference type="eggNOG" id="KOG0483">
    <property type="taxonomic scope" value="Eukaryota"/>
</dbReference>
<comment type="similarity">
    <text evidence="7 11">Belongs to the HD-ZIP homeobox family. Class I subfamily.</text>
</comment>
<evidence type="ECO:0000256" key="4">
    <source>
        <dbReference type="ARBA" id="ARBA00023155"/>
    </source>
</evidence>
<dbReference type="Gene3D" id="1.10.10.60">
    <property type="entry name" value="Homeodomain-like"/>
    <property type="match status" value="1"/>
</dbReference>
<evidence type="ECO:0000256" key="11">
    <source>
        <dbReference type="RuleBase" id="RU369038"/>
    </source>
</evidence>
<name>A0A1U7YV78_NELNU</name>
<evidence type="ECO:0000313" key="14">
    <source>
        <dbReference type="RefSeq" id="XP_010243186.1"/>
    </source>
</evidence>
<comment type="function">
    <text evidence="8">Probable transcription factor.</text>
</comment>
<dbReference type="InterPro" id="IPR009057">
    <property type="entry name" value="Homeodomain-like_sf"/>
</dbReference>
<dbReference type="RefSeq" id="XP_010243186.1">
    <property type="nucleotide sequence ID" value="XM_010244884.2"/>
</dbReference>
<dbReference type="OMA" id="EWLEMSF"/>
<reference evidence="14" key="1">
    <citation type="submission" date="2025-08" db="UniProtKB">
        <authorList>
            <consortium name="RefSeq"/>
        </authorList>
    </citation>
    <scope>IDENTIFICATION</scope>
</reference>
<dbReference type="GO" id="GO:0045893">
    <property type="term" value="P:positive regulation of DNA-templated transcription"/>
    <property type="evidence" value="ECO:0000318"/>
    <property type="project" value="GO_Central"/>
</dbReference>
<comment type="subcellular location">
    <subcellularLocation>
        <location evidence="1 9 10">Nucleus</location>
    </subcellularLocation>
</comment>
<dbReference type="PROSITE" id="PS00027">
    <property type="entry name" value="HOMEOBOX_1"/>
    <property type="match status" value="1"/>
</dbReference>
<dbReference type="SUPFAM" id="SSF46689">
    <property type="entry name" value="Homeodomain-like"/>
    <property type="match status" value="1"/>
</dbReference>
<dbReference type="PRINTS" id="PR00031">
    <property type="entry name" value="HTHREPRESSR"/>
</dbReference>